<dbReference type="AlphaFoldDB" id="A0A7K4HQW3"/>
<dbReference type="RefSeq" id="WP_176788889.1">
    <property type="nucleotide sequence ID" value="NZ_JABXWR010000001.1"/>
</dbReference>
<accession>A0A7K4HQW3</accession>
<evidence type="ECO:0000256" key="1">
    <source>
        <dbReference type="SAM" id="Phobius"/>
    </source>
</evidence>
<gene>
    <name evidence="2" type="ORF">HWN36_08150</name>
</gene>
<dbReference type="Proteomes" id="UP000570823">
    <property type="component" value="Unassembled WGS sequence"/>
</dbReference>
<keyword evidence="1" id="KW-0472">Membrane</keyword>
<feature type="transmembrane region" description="Helical" evidence="1">
    <location>
        <begin position="200"/>
        <end position="220"/>
    </location>
</feature>
<keyword evidence="1" id="KW-0812">Transmembrane</keyword>
<dbReference type="EMBL" id="JABXWR010000001">
    <property type="protein sequence ID" value="NVO67280.1"/>
    <property type="molecule type" value="Genomic_DNA"/>
</dbReference>
<feature type="transmembrane region" description="Helical" evidence="1">
    <location>
        <begin position="21"/>
        <end position="42"/>
    </location>
</feature>
<feature type="transmembrane region" description="Helical" evidence="1">
    <location>
        <begin position="168"/>
        <end position="188"/>
    </location>
</feature>
<reference evidence="2 3" key="1">
    <citation type="submission" date="2020-06" db="EMBL/GenBank/DDBJ databases">
        <title>Methanofollis fontis sp. nov., a methanogen isolated from marine sediments near a cold seep at Four-Way Closure Ridge offshore southwestern Taiwan.</title>
        <authorList>
            <person name="Chen S.-C."/>
            <person name="Teng N.-H."/>
            <person name="Lin Y.-S."/>
            <person name="Lai M.-C."/>
            <person name="Chen H.-H."/>
            <person name="Wang C.-C."/>
        </authorList>
    </citation>
    <scope>NUCLEOTIDE SEQUENCE [LARGE SCALE GENOMIC DNA]</scope>
    <source>
        <strain evidence="2 3">DSM 2702</strain>
    </source>
</reference>
<sequence length="230" mass="23967">MNNILTVARKEAGLIIRSRQLMVSALFVTVIFSGTATIGSGAEGGASIGALIFMVITVTGIFMSYIFSGQAFLREKTEGTIETLLCTPLSLREIWAGKVVGITLPAYLLALAGTGIIAGVASVVDRGIVLPPAPVVLHVLVVVPAFIAVAAGLLGFVQLLLGMRENQIINMAIIFGVIFSFSLSAGLAGEEVVVGWGTEGVLVAVAAALLALVGWATRYLDRERIVTTIP</sequence>
<evidence type="ECO:0000313" key="3">
    <source>
        <dbReference type="Proteomes" id="UP000570823"/>
    </source>
</evidence>
<proteinExistence type="predicted"/>
<feature type="transmembrane region" description="Helical" evidence="1">
    <location>
        <begin position="99"/>
        <end position="124"/>
    </location>
</feature>
<name>A0A7K4HQW3_9EURY</name>
<evidence type="ECO:0000313" key="2">
    <source>
        <dbReference type="EMBL" id="NVO67280.1"/>
    </source>
</evidence>
<organism evidence="2 3">
    <name type="scientific">Methanofollis tationis</name>
    <dbReference type="NCBI Taxonomy" id="81417"/>
    <lineage>
        <taxon>Archaea</taxon>
        <taxon>Methanobacteriati</taxon>
        <taxon>Methanobacteriota</taxon>
        <taxon>Stenosarchaea group</taxon>
        <taxon>Methanomicrobia</taxon>
        <taxon>Methanomicrobiales</taxon>
        <taxon>Methanomicrobiaceae</taxon>
        <taxon>Methanofollis</taxon>
    </lineage>
</organism>
<feature type="transmembrane region" description="Helical" evidence="1">
    <location>
        <begin position="136"/>
        <end position="161"/>
    </location>
</feature>
<feature type="transmembrane region" description="Helical" evidence="1">
    <location>
        <begin position="48"/>
        <end position="67"/>
    </location>
</feature>
<comment type="caution">
    <text evidence="2">The sequence shown here is derived from an EMBL/GenBank/DDBJ whole genome shotgun (WGS) entry which is preliminary data.</text>
</comment>
<keyword evidence="1" id="KW-1133">Transmembrane helix</keyword>
<protein>
    <submittedName>
        <fullName evidence="2">ABC transporter permease subunit</fullName>
    </submittedName>
</protein>
<keyword evidence="3" id="KW-1185">Reference proteome</keyword>
<dbReference type="OrthoDB" id="107817at2157"/>